<keyword evidence="1" id="KW-0472">Membrane</keyword>
<dbReference type="InterPro" id="IPR008621">
    <property type="entry name" value="Cbb3-typ_cyt_oxidase_comp"/>
</dbReference>
<dbReference type="RefSeq" id="WP_153663513.1">
    <property type="nucleotide sequence ID" value="NZ_JAAIKR010000002.1"/>
</dbReference>
<accession>A0ABS5I0Q7</accession>
<dbReference type="Pfam" id="PF05545">
    <property type="entry name" value="FixQ"/>
    <property type="match status" value="1"/>
</dbReference>
<name>A0ABS5I0Q7_9GAMM</name>
<comment type="caution">
    <text evidence="2">The sequence shown here is derived from an EMBL/GenBank/DDBJ whole genome shotgun (WGS) entry which is preliminary data.</text>
</comment>
<sequence length="59" mass="6710">MDYGTFQGILTIIVMVTFIGIFYWAYSSKSKSKFDEAANLVFTKEEISDMAKDSGEKKK</sequence>
<dbReference type="EMBL" id="JAAIKR010000002">
    <property type="protein sequence ID" value="MBR9727274.1"/>
    <property type="molecule type" value="Genomic_DNA"/>
</dbReference>
<dbReference type="Proteomes" id="UP000811844">
    <property type="component" value="Unassembled WGS sequence"/>
</dbReference>
<keyword evidence="1" id="KW-0812">Transmembrane</keyword>
<keyword evidence="1" id="KW-1133">Transmembrane helix</keyword>
<protein>
    <submittedName>
        <fullName evidence="2">Cbb3-type cytochrome c oxidase subunit 3</fullName>
    </submittedName>
</protein>
<evidence type="ECO:0000313" key="2">
    <source>
        <dbReference type="EMBL" id="MBR9727274.1"/>
    </source>
</evidence>
<evidence type="ECO:0000313" key="3">
    <source>
        <dbReference type="Proteomes" id="UP000811844"/>
    </source>
</evidence>
<reference evidence="2 3" key="1">
    <citation type="submission" date="2020-02" db="EMBL/GenBank/DDBJ databases">
        <title>Shewanella WXL01 sp. nov., a marine bacterium isolated from green algae in Luhuitou Fringing Reef (Northern South China Sea).</title>
        <authorList>
            <person name="Wang X."/>
        </authorList>
    </citation>
    <scope>NUCLEOTIDE SEQUENCE [LARGE SCALE GENOMIC DNA]</scope>
    <source>
        <strain evidence="2 3">MCCC 1A01895</strain>
    </source>
</reference>
<proteinExistence type="predicted"/>
<gene>
    <name evidence="2" type="ORF">G3R48_04610</name>
</gene>
<evidence type="ECO:0000256" key="1">
    <source>
        <dbReference type="SAM" id="Phobius"/>
    </source>
</evidence>
<organism evidence="2 3">
    <name type="scientific">Shewanella intestini</name>
    <dbReference type="NCBI Taxonomy" id="2017544"/>
    <lineage>
        <taxon>Bacteria</taxon>
        <taxon>Pseudomonadati</taxon>
        <taxon>Pseudomonadota</taxon>
        <taxon>Gammaproteobacteria</taxon>
        <taxon>Alteromonadales</taxon>
        <taxon>Shewanellaceae</taxon>
        <taxon>Shewanella</taxon>
    </lineage>
</organism>
<dbReference type="CDD" id="cd01324">
    <property type="entry name" value="cbb3_Oxidase_CcoQ"/>
    <property type="match status" value="1"/>
</dbReference>
<keyword evidence="3" id="KW-1185">Reference proteome</keyword>
<feature type="transmembrane region" description="Helical" evidence="1">
    <location>
        <begin position="6"/>
        <end position="26"/>
    </location>
</feature>